<proteinExistence type="predicted"/>
<sequence>MILYKDLNGVIQGDIGKNKQQYYNKEILKGFAFKAPIIQGRPIEKLGKVNNIYPPRDLLMRDIKYPIADNLTTQSNPESIFYLVNAKPEIQSSYNRKAVGESNKNALSLKDVNLTFNNSSVVNFDYDVRSLGYFNYQLGDKKIGNDKINPSKNTRARVFDMMNLFTFMFRHIRSLPIESVQKIP</sequence>
<evidence type="ECO:0000313" key="2">
    <source>
        <dbReference type="Proteomes" id="UP001258017"/>
    </source>
</evidence>
<reference evidence="1" key="2">
    <citation type="journal article" date="2023" name="Commun. Biol.">
        <title>Intrasexual cuticular hydrocarbon dimorphism in a wasp sheds light on hydrocarbon biosynthesis genes in Hymenoptera.</title>
        <authorList>
            <person name="Moris V.C."/>
            <person name="Podsiadlowski L."/>
            <person name="Martin S."/>
            <person name="Oeyen J.P."/>
            <person name="Donath A."/>
            <person name="Petersen M."/>
            <person name="Wilbrandt J."/>
            <person name="Misof B."/>
            <person name="Liedtke D."/>
            <person name="Thamm M."/>
            <person name="Scheiner R."/>
            <person name="Schmitt T."/>
            <person name="Niehuis O."/>
        </authorList>
    </citation>
    <scope>NUCLEOTIDE SEQUENCE</scope>
    <source>
        <strain evidence="1">GBR_01_08_01A</strain>
    </source>
</reference>
<comment type="caution">
    <text evidence="1">The sequence shown here is derived from an EMBL/GenBank/DDBJ whole genome shotgun (WGS) entry which is preliminary data.</text>
</comment>
<protein>
    <submittedName>
        <fullName evidence="1">Uncharacterized protein</fullName>
    </submittedName>
</protein>
<accession>A0AAD9VI83</accession>
<dbReference type="EMBL" id="JAIFRP010005280">
    <property type="protein sequence ID" value="KAK2574670.1"/>
    <property type="molecule type" value="Genomic_DNA"/>
</dbReference>
<keyword evidence="2" id="KW-1185">Reference proteome</keyword>
<evidence type="ECO:0000313" key="1">
    <source>
        <dbReference type="EMBL" id="KAK2574670.1"/>
    </source>
</evidence>
<organism evidence="1 2">
    <name type="scientific">Odynerus spinipes</name>
    <dbReference type="NCBI Taxonomy" id="1348599"/>
    <lineage>
        <taxon>Eukaryota</taxon>
        <taxon>Metazoa</taxon>
        <taxon>Ecdysozoa</taxon>
        <taxon>Arthropoda</taxon>
        <taxon>Hexapoda</taxon>
        <taxon>Insecta</taxon>
        <taxon>Pterygota</taxon>
        <taxon>Neoptera</taxon>
        <taxon>Endopterygota</taxon>
        <taxon>Hymenoptera</taxon>
        <taxon>Apocrita</taxon>
        <taxon>Aculeata</taxon>
        <taxon>Vespoidea</taxon>
        <taxon>Vespidae</taxon>
        <taxon>Eumeninae</taxon>
        <taxon>Odynerus</taxon>
    </lineage>
</organism>
<dbReference type="AlphaFoldDB" id="A0AAD9VI83"/>
<gene>
    <name evidence="1" type="ORF">KPH14_012948</name>
</gene>
<reference evidence="1" key="1">
    <citation type="submission" date="2021-08" db="EMBL/GenBank/DDBJ databases">
        <authorList>
            <person name="Misof B."/>
            <person name="Oliver O."/>
            <person name="Podsiadlowski L."/>
            <person name="Donath A."/>
            <person name="Peters R."/>
            <person name="Mayer C."/>
            <person name="Rust J."/>
            <person name="Gunkel S."/>
            <person name="Lesny P."/>
            <person name="Martin S."/>
            <person name="Oeyen J.P."/>
            <person name="Petersen M."/>
            <person name="Panagiotis P."/>
            <person name="Wilbrandt J."/>
            <person name="Tanja T."/>
        </authorList>
    </citation>
    <scope>NUCLEOTIDE SEQUENCE</scope>
    <source>
        <strain evidence="1">GBR_01_08_01A</strain>
        <tissue evidence="1">Thorax + abdomen</tissue>
    </source>
</reference>
<name>A0AAD9VI83_9HYME</name>
<dbReference type="Proteomes" id="UP001258017">
    <property type="component" value="Unassembled WGS sequence"/>
</dbReference>